<dbReference type="SUPFAM" id="SSF53383">
    <property type="entry name" value="PLP-dependent transferases"/>
    <property type="match status" value="1"/>
</dbReference>
<proteinExistence type="inferred from homology"/>
<evidence type="ECO:0000313" key="8">
    <source>
        <dbReference type="Proteomes" id="UP000009879"/>
    </source>
</evidence>
<name>K9AKM0_9MICO</name>
<protein>
    <submittedName>
        <fullName evidence="7">GntR family transcriptional regulator</fullName>
    </submittedName>
</protein>
<dbReference type="InterPro" id="IPR051446">
    <property type="entry name" value="HTH_trans_reg/aminotransferase"/>
</dbReference>
<dbReference type="InterPro" id="IPR015421">
    <property type="entry name" value="PyrdxlP-dep_Trfase_major"/>
</dbReference>
<dbReference type="InterPro" id="IPR015422">
    <property type="entry name" value="PyrdxlP-dep_Trfase_small"/>
</dbReference>
<evidence type="ECO:0000256" key="1">
    <source>
        <dbReference type="ARBA" id="ARBA00005384"/>
    </source>
</evidence>
<evidence type="ECO:0000256" key="5">
    <source>
        <dbReference type="ARBA" id="ARBA00023163"/>
    </source>
</evidence>
<organism evidence="7 8">
    <name type="scientific">Brevibacterium casei S18</name>
    <dbReference type="NCBI Taxonomy" id="1229781"/>
    <lineage>
        <taxon>Bacteria</taxon>
        <taxon>Bacillati</taxon>
        <taxon>Actinomycetota</taxon>
        <taxon>Actinomycetes</taxon>
        <taxon>Micrococcales</taxon>
        <taxon>Brevibacteriaceae</taxon>
        <taxon>Brevibacterium</taxon>
    </lineage>
</organism>
<keyword evidence="4" id="KW-0238">DNA-binding</keyword>
<dbReference type="Gene3D" id="3.40.640.10">
    <property type="entry name" value="Type I PLP-dependent aspartate aminotransferase-like (Major domain)"/>
    <property type="match status" value="1"/>
</dbReference>
<dbReference type="PROSITE" id="PS50949">
    <property type="entry name" value="HTH_GNTR"/>
    <property type="match status" value="1"/>
</dbReference>
<evidence type="ECO:0000256" key="2">
    <source>
        <dbReference type="ARBA" id="ARBA00022898"/>
    </source>
</evidence>
<dbReference type="Pfam" id="PF00155">
    <property type="entry name" value="Aminotran_1_2"/>
    <property type="match status" value="1"/>
</dbReference>
<dbReference type="PANTHER" id="PTHR46577">
    <property type="entry name" value="HTH-TYPE TRANSCRIPTIONAL REGULATORY PROTEIN GABR"/>
    <property type="match status" value="1"/>
</dbReference>
<dbReference type="GO" id="GO:0003677">
    <property type="term" value="F:DNA binding"/>
    <property type="evidence" value="ECO:0007669"/>
    <property type="project" value="UniProtKB-KW"/>
</dbReference>
<evidence type="ECO:0000313" key="7">
    <source>
        <dbReference type="EMBL" id="EKU46626.1"/>
    </source>
</evidence>
<dbReference type="GO" id="GO:0003700">
    <property type="term" value="F:DNA-binding transcription factor activity"/>
    <property type="evidence" value="ECO:0007669"/>
    <property type="project" value="InterPro"/>
</dbReference>
<keyword evidence="3" id="KW-0805">Transcription regulation</keyword>
<dbReference type="InterPro" id="IPR004839">
    <property type="entry name" value="Aminotransferase_I/II_large"/>
</dbReference>
<gene>
    <name evidence="7" type="ORF">C272_10258</name>
</gene>
<dbReference type="CDD" id="cd07377">
    <property type="entry name" value="WHTH_GntR"/>
    <property type="match status" value="1"/>
</dbReference>
<sequence>MHHDSSSRIATELSQWIATAPDGARLPSSRALVKQYGASPVTVQKALASLALRGLVESRPGVGTFVRREKTLASPDLSWQTGTLGPREYLPGPMAAPLREAGNDEFALYDGYPEPGLLPRELVRAALGRAARSEDALRRAPLAGLPDLQAWFAAEVSDTGATSPPVASDATVVPGSQTGLSSILRAIVGPGQPLIVESPTYWGLISAAERTGVTLVPVPTGPVGPDPAVLAEAIDRTGATAFYAQPNFTNPTGVQWSPDLRAQVLEVVRSRRAFLIEDDWAHDFGIDAGSVPMIGDDADGHIVYVRSLTKSVSPAVRVAAVIARGPARDRIRADVRAESMYVSPILQAAALDVITRPAWRTHVRALGRHLGDRRDSLLAAIRAEVPKLTVDSVPQGGLNLWGRLPEGTDVRSLVAEAAARGVFITGGDELFPTEAPAPHVRLNFAGPNPTGYREAMRRLGEVIDQGLSTTKSSVR</sequence>
<evidence type="ECO:0000256" key="3">
    <source>
        <dbReference type="ARBA" id="ARBA00023015"/>
    </source>
</evidence>
<dbReference type="AlphaFoldDB" id="K9AKM0"/>
<keyword evidence="5" id="KW-0804">Transcription</keyword>
<dbReference type="Pfam" id="PF00392">
    <property type="entry name" value="GntR"/>
    <property type="match status" value="1"/>
</dbReference>
<dbReference type="Gene3D" id="1.10.10.10">
    <property type="entry name" value="Winged helix-like DNA-binding domain superfamily/Winged helix DNA-binding domain"/>
    <property type="match status" value="1"/>
</dbReference>
<keyword evidence="8" id="KW-1185">Reference proteome</keyword>
<dbReference type="SMART" id="SM00345">
    <property type="entry name" value="HTH_GNTR"/>
    <property type="match status" value="1"/>
</dbReference>
<dbReference type="InterPro" id="IPR036388">
    <property type="entry name" value="WH-like_DNA-bd_sf"/>
</dbReference>
<dbReference type="InterPro" id="IPR000524">
    <property type="entry name" value="Tscrpt_reg_HTH_GntR"/>
</dbReference>
<comment type="similarity">
    <text evidence="1">In the C-terminal section; belongs to the class-I pyridoxal-phosphate-dependent aminotransferase family.</text>
</comment>
<dbReference type="RefSeq" id="WP_009378676.1">
    <property type="nucleotide sequence ID" value="NZ_AMSP01000008.1"/>
</dbReference>
<reference evidence="7 8" key="1">
    <citation type="submission" date="2012-09" db="EMBL/GenBank/DDBJ databases">
        <title>Genome Sequence of Brevibacterium casei S18.</title>
        <authorList>
            <person name="Sharma R."/>
            <person name="Singh A."/>
            <person name="Jangir P.K."/>
        </authorList>
    </citation>
    <scope>NUCLEOTIDE SEQUENCE [LARGE SCALE GENOMIC DNA]</scope>
    <source>
        <strain evidence="7 8">S18</strain>
    </source>
</reference>
<dbReference type="InterPro" id="IPR036390">
    <property type="entry name" value="WH_DNA-bd_sf"/>
</dbReference>
<comment type="caution">
    <text evidence="7">The sequence shown here is derived from an EMBL/GenBank/DDBJ whole genome shotgun (WGS) entry which is preliminary data.</text>
</comment>
<dbReference type="GO" id="GO:0030170">
    <property type="term" value="F:pyridoxal phosphate binding"/>
    <property type="evidence" value="ECO:0007669"/>
    <property type="project" value="InterPro"/>
</dbReference>
<accession>K9AKM0</accession>
<feature type="domain" description="HTH gntR-type" evidence="6">
    <location>
        <begin position="3"/>
        <end position="69"/>
    </location>
</feature>
<dbReference type="InterPro" id="IPR015424">
    <property type="entry name" value="PyrdxlP-dep_Trfase"/>
</dbReference>
<dbReference type="PATRIC" id="fig|1229781.4.peg.2062"/>
<evidence type="ECO:0000256" key="4">
    <source>
        <dbReference type="ARBA" id="ARBA00023125"/>
    </source>
</evidence>
<dbReference type="Proteomes" id="UP000009879">
    <property type="component" value="Unassembled WGS sequence"/>
</dbReference>
<dbReference type="EMBL" id="AMSP01000008">
    <property type="protein sequence ID" value="EKU46626.1"/>
    <property type="molecule type" value="Genomic_DNA"/>
</dbReference>
<dbReference type="eggNOG" id="COG1167">
    <property type="taxonomic scope" value="Bacteria"/>
</dbReference>
<evidence type="ECO:0000259" key="6">
    <source>
        <dbReference type="PROSITE" id="PS50949"/>
    </source>
</evidence>
<dbReference type="CDD" id="cd00609">
    <property type="entry name" value="AAT_like"/>
    <property type="match status" value="1"/>
</dbReference>
<dbReference type="PANTHER" id="PTHR46577:SF2">
    <property type="entry name" value="TRANSCRIPTIONAL REGULATORY PROTEIN"/>
    <property type="match status" value="1"/>
</dbReference>
<keyword evidence="2" id="KW-0663">Pyridoxal phosphate</keyword>
<dbReference type="Gene3D" id="3.90.1150.10">
    <property type="entry name" value="Aspartate Aminotransferase, domain 1"/>
    <property type="match status" value="1"/>
</dbReference>
<dbReference type="SUPFAM" id="SSF46785">
    <property type="entry name" value="Winged helix' DNA-binding domain"/>
    <property type="match status" value="1"/>
</dbReference>